<dbReference type="RefSeq" id="WP_121645119.1">
    <property type="nucleotide sequence ID" value="NZ_RCWN01000001.1"/>
</dbReference>
<name>A0A3L7JBX8_9HYPH</name>
<evidence type="ECO:0000313" key="2">
    <source>
        <dbReference type="EMBL" id="RLQ88153.1"/>
    </source>
</evidence>
<dbReference type="Pfam" id="PF13770">
    <property type="entry name" value="DUF4169"/>
    <property type="match status" value="1"/>
</dbReference>
<gene>
    <name evidence="2" type="ORF">D8780_08025</name>
</gene>
<comment type="caution">
    <text evidence="2">The sequence shown here is derived from an EMBL/GenBank/DDBJ whole genome shotgun (WGS) entry which is preliminary data.</text>
</comment>
<sequence length="59" mass="7237">MAEIVNLRRERKRKQREEREVQADENRRLHGRTLSEKSETLNERLRKVRNLDGHRLDKS</sequence>
<protein>
    <submittedName>
        <fullName evidence="2">DUF4169 family protein</fullName>
    </submittedName>
</protein>
<proteinExistence type="predicted"/>
<dbReference type="AlphaFoldDB" id="A0A3L7JBX8"/>
<feature type="region of interest" description="Disordered" evidence="1">
    <location>
        <begin position="1"/>
        <end position="59"/>
    </location>
</feature>
<dbReference type="Proteomes" id="UP000281094">
    <property type="component" value="Unassembled WGS sequence"/>
</dbReference>
<accession>A0A3L7JBX8</accession>
<keyword evidence="3" id="KW-1185">Reference proteome</keyword>
<feature type="compositionally biased region" description="Basic and acidic residues" evidence="1">
    <location>
        <begin position="15"/>
        <end position="59"/>
    </location>
</feature>
<dbReference type="EMBL" id="RCWN01000001">
    <property type="protein sequence ID" value="RLQ88153.1"/>
    <property type="molecule type" value="Genomic_DNA"/>
</dbReference>
<evidence type="ECO:0000256" key="1">
    <source>
        <dbReference type="SAM" id="MobiDB-lite"/>
    </source>
</evidence>
<organism evidence="2 3">
    <name type="scientific">Notoacmeibacter ruber</name>
    <dbReference type="NCBI Taxonomy" id="2670375"/>
    <lineage>
        <taxon>Bacteria</taxon>
        <taxon>Pseudomonadati</taxon>
        <taxon>Pseudomonadota</taxon>
        <taxon>Alphaproteobacteria</taxon>
        <taxon>Hyphomicrobiales</taxon>
        <taxon>Notoacmeibacteraceae</taxon>
        <taxon>Notoacmeibacter</taxon>
    </lineage>
</organism>
<reference evidence="2 3" key="1">
    <citation type="submission" date="2018-10" db="EMBL/GenBank/DDBJ databases">
        <title>Notoacmeibacter sp. M2BS9Y-3-1, whole genome shotgun sequence.</title>
        <authorList>
            <person name="Tuo L."/>
        </authorList>
    </citation>
    <scope>NUCLEOTIDE SEQUENCE [LARGE SCALE GENOMIC DNA]</scope>
    <source>
        <strain evidence="2 3">M2BS9Y-3-1</strain>
    </source>
</reference>
<dbReference type="InterPro" id="IPR025227">
    <property type="entry name" value="DUF4169"/>
</dbReference>
<evidence type="ECO:0000313" key="3">
    <source>
        <dbReference type="Proteomes" id="UP000281094"/>
    </source>
</evidence>